<evidence type="ECO:0000313" key="1">
    <source>
        <dbReference type="EMBL" id="GAA3392848.1"/>
    </source>
</evidence>
<dbReference type="RefSeq" id="WP_345731231.1">
    <property type="nucleotide sequence ID" value="NZ_BAAAYN010000040.1"/>
</dbReference>
<gene>
    <name evidence="1" type="ORF">GCM10020369_56070</name>
</gene>
<comment type="caution">
    <text evidence="1">The sequence shown here is derived from an EMBL/GenBank/DDBJ whole genome shotgun (WGS) entry which is preliminary data.</text>
</comment>
<sequence length="283" mass="28858">MTAPTASRRGPFDGFFDDAALFPPGDAPMARAVPAHRELRARLGALVGPFVVPAARLDELSAHVSGDAPFAVSVIAAPGDLPSAVGRVLAHPAFTLAAVEVPIAADVRRAVTALDDLLPDAVPAGVGVPRGAGRGAVLDVLAVSRYRAKLRTGGLRADAFPSPAELAGALRACVTRGVAVKCTAGLHHAVRHTDPVTGFRHHGFLNVLLAVSALVDGASADDVAALLGESDGHGVAAAVRAWTPERAARARGVFTAFGTCSVQEPVDDLVALGLLSLSDRIPS</sequence>
<dbReference type="Proteomes" id="UP001501676">
    <property type="component" value="Unassembled WGS sequence"/>
</dbReference>
<evidence type="ECO:0000313" key="2">
    <source>
        <dbReference type="Proteomes" id="UP001501676"/>
    </source>
</evidence>
<accession>A0ABP6T4A1</accession>
<proteinExistence type="predicted"/>
<reference evidence="2" key="1">
    <citation type="journal article" date="2019" name="Int. J. Syst. Evol. Microbiol.">
        <title>The Global Catalogue of Microorganisms (GCM) 10K type strain sequencing project: providing services to taxonomists for standard genome sequencing and annotation.</title>
        <authorList>
            <consortium name="The Broad Institute Genomics Platform"/>
            <consortium name="The Broad Institute Genome Sequencing Center for Infectious Disease"/>
            <person name="Wu L."/>
            <person name="Ma J."/>
        </authorList>
    </citation>
    <scope>NUCLEOTIDE SEQUENCE [LARGE SCALE GENOMIC DNA]</scope>
    <source>
        <strain evidence="2">JCM 9458</strain>
    </source>
</reference>
<dbReference type="EMBL" id="BAAAYN010000040">
    <property type="protein sequence ID" value="GAA3392848.1"/>
    <property type="molecule type" value="Genomic_DNA"/>
</dbReference>
<organism evidence="1 2">
    <name type="scientific">Cryptosporangium minutisporangium</name>
    <dbReference type="NCBI Taxonomy" id="113569"/>
    <lineage>
        <taxon>Bacteria</taxon>
        <taxon>Bacillati</taxon>
        <taxon>Actinomycetota</taxon>
        <taxon>Actinomycetes</taxon>
        <taxon>Cryptosporangiales</taxon>
        <taxon>Cryptosporangiaceae</taxon>
        <taxon>Cryptosporangium</taxon>
    </lineage>
</organism>
<name>A0ABP6T4A1_9ACTN</name>
<keyword evidence="2" id="KW-1185">Reference proteome</keyword>
<protein>
    <submittedName>
        <fullName evidence="1">Uncharacterized protein</fullName>
    </submittedName>
</protein>